<dbReference type="InterPro" id="IPR039554">
    <property type="entry name" value="HigA2-like_HTH"/>
</dbReference>
<dbReference type="Proteomes" id="UP000192903">
    <property type="component" value="Unassembled WGS sequence"/>
</dbReference>
<dbReference type="RefSeq" id="WP_085422639.1">
    <property type="nucleotide sequence ID" value="NZ_FXAF01000006.1"/>
</dbReference>
<keyword evidence="2" id="KW-0238">DNA-binding</keyword>
<reference evidence="3" key="1">
    <citation type="submission" date="2017-04" db="EMBL/GenBank/DDBJ databases">
        <authorList>
            <person name="Varghese N."/>
            <person name="Submissions S."/>
        </authorList>
    </citation>
    <scope>NUCLEOTIDE SEQUENCE [LARGE SCALE GENOMIC DNA]</scope>
    <source>
        <strain evidence="3">B4P</strain>
    </source>
</reference>
<keyword evidence="3" id="KW-1185">Reference proteome</keyword>
<dbReference type="InterPro" id="IPR010982">
    <property type="entry name" value="Lambda_DNA-bd_dom_sf"/>
</dbReference>
<dbReference type="AlphaFoldDB" id="A0A1X7F901"/>
<dbReference type="STRING" id="464029.SAMN02982989_2453"/>
<dbReference type="SUPFAM" id="SSF47413">
    <property type="entry name" value="lambda repressor-like DNA-binding domains"/>
    <property type="match status" value="1"/>
</dbReference>
<dbReference type="InterPro" id="IPR001387">
    <property type="entry name" value="Cro/C1-type_HTH"/>
</dbReference>
<evidence type="ECO:0000313" key="3">
    <source>
        <dbReference type="Proteomes" id="UP000192903"/>
    </source>
</evidence>
<proteinExistence type="predicted"/>
<sequence length="93" mass="10250">MERQSFENVWDALEDTPAEAANISMRSALLIAIEQKVRSWDMTQAEAAHRLGITQPRLNDLLKGRITNFSLDALINLSAQAGLSVRLDIADAA</sequence>
<name>A0A1X7F901_9HYPH</name>
<dbReference type="GO" id="GO:0003677">
    <property type="term" value="F:DNA binding"/>
    <property type="evidence" value="ECO:0007669"/>
    <property type="project" value="UniProtKB-KW"/>
</dbReference>
<dbReference type="CDD" id="cd00093">
    <property type="entry name" value="HTH_XRE"/>
    <property type="match status" value="1"/>
</dbReference>
<dbReference type="Pfam" id="PF13744">
    <property type="entry name" value="HTH_37"/>
    <property type="match status" value="1"/>
</dbReference>
<feature type="domain" description="HTH cro/C1-type" evidence="1">
    <location>
        <begin position="42"/>
        <end position="89"/>
    </location>
</feature>
<gene>
    <name evidence="2" type="ORF">SAMN02982989_2453</name>
</gene>
<dbReference type="EMBL" id="FXAF01000006">
    <property type="protein sequence ID" value="SMF47543.1"/>
    <property type="molecule type" value="Genomic_DNA"/>
</dbReference>
<evidence type="ECO:0000259" key="1">
    <source>
        <dbReference type="PROSITE" id="PS50943"/>
    </source>
</evidence>
<protein>
    <submittedName>
        <fullName evidence="2">Predicted DNA-binding protein, contains XRE-type HTH domain</fullName>
    </submittedName>
</protein>
<dbReference type="OrthoDB" id="9788479at2"/>
<accession>A0A1X7F901</accession>
<dbReference type="Gene3D" id="1.10.260.40">
    <property type="entry name" value="lambda repressor-like DNA-binding domains"/>
    <property type="match status" value="1"/>
</dbReference>
<dbReference type="PROSITE" id="PS50943">
    <property type="entry name" value="HTH_CROC1"/>
    <property type="match status" value="1"/>
</dbReference>
<evidence type="ECO:0000313" key="2">
    <source>
        <dbReference type="EMBL" id="SMF47543.1"/>
    </source>
</evidence>
<organism evidence="2 3">
    <name type="scientific">Xaviernesmea oryzae</name>
    <dbReference type="NCBI Taxonomy" id="464029"/>
    <lineage>
        <taxon>Bacteria</taxon>
        <taxon>Pseudomonadati</taxon>
        <taxon>Pseudomonadota</taxon>
        <taxon>Alphaproteobacteria</taxon>
        <taxon>Hyphomicrobiales</taxon>
        <taxon>Rhizobiaceae</taxon>
        <taxon>Rhizobium/Agrobacterium group</taxon>
        <taxon>Xaviernesmea</taxon>
    </lineage>
</organism>